<proteinExistence type="predicted"/>
<keyword evidence="3" id="KW-1185">Reference proteome</keyword>
<name>A0A0B0NWZ2_GOSAR</name>
<organism evidence="2 3">
    <name type="scientific">Gossypium arboreum</name>
    <name type="common">Tree cotton</name>
    <name type="synonym">Gossypium nanking</name>
    <dbReference type="NCBI Taxonomy" id="29729"/>
    <lineage>
        <taxon>Eukaryota</taxon>
        <taxon>Viridiplantae</taxon>
        <taxon>Streptophyta</taxon>
        <taxon>Embryophyta</taxon>
        <taxon>Tracheophyta</taxon>
        <taxon>Spermatophyta</taxon>
        <taxon>Magnoliopsida</taxon>
        <taxon>eudicotyledons</taxon>
        <taxon>Gunneridae</taxon>
        <taxon>Pentapetalae</taxon>
        <taxon>rosids</taxon>
        <taxon>malvids</taxon>
        <taxon>Malvales</taxon>
        <taxon>Malvaceae</taxon>
        <taxon>Malvoideae</taxon>
        <taxon>Gossypium</taxon>
    </lineage>
</organism>
<accession>A0A0B0NWZ2</accession>
<protein>
    <submittedName>
        <fullName evidence="2">Uncharacterized protein</fullName>
    </submittedName>
</protein>
<reference evidence="3" key="1">
    <citation type="submission" date="2014-09" db="EMBL/GenBank/DDBJ databases">
        <authorList>
            <person name="Mudge J."/>
            <person name="Ramaraj T."/>
            <person name="Lindquist I.E."/>
            <person name="Bharti A.K."/>
            <person name="Sundararajan A."/>
            <person name="Cameron C.T."/>
            <person name="Woodward J.E."/>
            <person name="May G.D."/>
            <person name="Brubaker C."/>
            <person name="Broadhvest J."/>
            <person name="Wilkins T.A."/>
        </authorList>
    </citation>
    <scope>NUCLEOTIDE SEQUENCE</scope>
    <source>
        <strain evidence="3">cv. AKA8401</strain>
    </source>
</reference>
<keyword evidence="1" id="KW-0732">Signal</keyword>
<evidence type="ECO:0000256" key="1">
    <source>
        <dbReference type="SAM" id="SignalP"/>
    </source>
</evidence>
<dbReference type="AlphaFoldDB" id="A0A0B0NWZ2"/>
<evidence type="ECO:0000313" key="3">
    <source>
        <dbReference type="Proteomes" id="UP000032142"/>
    </source>
</evidence>
<gene>
    <name evidence="2" type="ORF">F383_23130</name>
</gene>
<dbReference type="EMBL" id="KN406016">
    <property type="protein sequence ID" value="KHG16369.1"/>
    <property type="molecule type" value="Genomic_DNA"/>
</dbReference>
<feature type="signal peptide" evidence="1">
    <location>
        <begin position="1"/>
        <end position="17"/>
    </location>
</feature>
<dbReference type="Proteomes" id="UP000032142">
    <property type="component" value="Unassembled WGS sequence"/>
</dbReference>
<feature type="chain" id="PRO_5002057288" evidence="1">
    <location>
        <begin position="18"/>
        <end position="68"/>
    </location>
</feature>
<sequence>MLLAFELIASLLKKAVMYPQHMPDYPAIGNIYETSTRNAKTCVTYIMNSDHNSMSSDHIIPSDMSLVS</sequence>
<evidence type="ECO:0000313" key="2">
    <source>
        <dbReference type="EMBL" id="KHG16369.1"/>
    </source>
</evidence>